<dbReference type="EMBL" id="JAWLKI010000038">
    <property type="protein sequence ID" value="MDV6309943.1"/>
    <property type="molecule type" value="Genomic_DNA"/>
</dbReference>
<comment type="caution">
    <text evidence="1">The sequence shown here is derived from an EMBL/GenBank/DDBJ whole genome shotgun (WGS) entry which is preliminary data.</text>
</comment>
<proteinExistence type="predicted"/>
<evidence type="ECO:0000313" key="2">
    <source>
        <dbReference type="Proteomes" id="UP001185779"/>
    </source>
</evidence>
<name>A0ABU4DJM0_9ACTN</name>
<keyword evidence="2" id="KW-1185">Reference proteome</keyword>
<protein>
    <submittedName>
        <fullName evidence="1">Uncharacterized protein</fullName>
    </submittedName>
</protein>
<dbReference type="Proteomes" id="UP001185779">
    <property type="component" value="Unassembled WGS sequence"/>
</dbReference>
<gene>
    <name evidence="1" type="ORF">R3P94_21990</name>
</gene>
<dbReference type="RefSeq" id="WP_317505654.1">
    <property type="nucleotide sequence ID" value="NZ_JAWLKI010000038.1"/>
</dbReference>
<accession>A0ABU4DJM0</accession>
<reference evidence="1 2" key="1">
    <citation type="submission" date="2023-10" db="EMBL/GenBank/DDBJ databases">
        <title>Development of a sustainable strategy for remediation of hydrocarbon-contaminated territories based on the waste exchange concept.</title>
        <authorList>
            <person name="Krivoruchko A."/>
        </authorList>
    </citation>
    <scope>NUCLEOTIDE SEQUENCE [LARGE SCALE GENOMIC DNA]</scope>
    <source>
        <strain evidence="1 2">IEGM 1266</strain>
    </source>
</reference>
<sequence>MTRFLRPAAVPSTDEVVGRLIRQIDEVAGPEAFTSIHLYGSETHVVVHRIDEQRYPLHCATDLDAPVRIHDVGPHARRCLTVKRVTLLKALQDAAAALVFPASTGATLRVVNGGDPA</sequence>
<evidence type="ECO:0000313" key="1">
    <source>
        <dbReference type="EMBL" id="MDV6309943.1"/>
    </source>
</evidence>
<organism evidence="1 2">
    <name type="scientific">Gordonia amicalis</name>
    <dbReference type="NCBI Taxonomy" id="89053"/>
    <lineage>
        <taxon>Bacteria</taxon>
        <taxon>Bacillati</taxon>
        <taxon>Actinomycetota</taxon>
        <taxon>Actinomycetes</taxon>
        <taxon>Mycobacteriales</taxon>
        <taxon>Gordoniaceae</taxon>
        <taxon>Gordonia</taxon>
    </lineage>
</organism>